<dbReference type="PANTHER" id="PTHR13604">
    <property type="entry name" value="DC12-RELATED"/>
    <property type="match status" value="1"/>
</dbReference>
<dbReference type="SUPFAM" id="SSF143081">
    <property type="entry name" value="BB1717-like"/>
    <property type="match status" value="1"/>
</dbReference>
<proteinExistence type="inferred from homology"/>
<organism evidence="9 10">
    <name type="scientific">Aminobacter aminovorans</name>
    <name type="common">Chelatobacter heintzii</name>
    <dbReference type="NCBI Taxonomy" id="83263"/>
    <lineage>
        <taxon>Bacteria</taxon>
        <taxon>Pseudomonadati</taxon>
        <taxon>Pseudomonadota</taxon>
        <taxon>Alphaproteobacteria</taxon>
        <taxon>Hyphomicrobiales</taxon>
        <taxon>Phyllobacteriaceae</taxon>
        <taxon>Aminobacter</taxon>
    </lineage>
</organism>
<keyword evidence="2 8" id="KW-0645">Protease</keyword>
<evidence type="ECO:0000313" key="10">
    <source>
        <dbReference type="Proteomes" id="UP000075755"/>
    </source>
</evidence>
<dbReference type="EMBL" id="CP015007">
    <property type="protein sequence ID" value="AMS45162.1"/>
    <property type="molecule type" value="Genomic_DNA"/>
</dbReference>
<dbReference type="GO" id="GO:0003697">
    <property type="term" value="F:single-stranded DNA binding"/>
    <property type="evidence" value="ECO:0007669"/>
    <property type="project" value="InterPro"/>
</dbReference>
<dbReference type="Pfam" id="PF02586">
    <property type="entry name" value="SRAP"/>
    <property type="match status" value="1"/>
</dbReference>
<keyword evidence="6" id="KW-0238">DNA-binding</keyword>
<dbReference type="GO" id="GO:0006508">
    <property type="term" value="P:proteolysis"/>
    <property type="evidence" value="ECO:0007669"/>
    <property type="project" value="UniProtKB-KW"/>
</dbReference>
<dbReference type="GO" id="GO:0008233">
    <property type="term" value="F:peptidase activity"/>
    <property type="evidence" value="ECO:0007669"/>
    <property type="project" value="UniProtKB-KW"/>
</dbReference>
<geneLocation type="plasmid" evidence="9 10">
    <name>pAA02</name>
</geneLocation>
<dbReference type="PANTHER" id="PTHR13604:SF0">
    <property type="entry name" value="ABASIC SITE PROCESSING PROTEIN HMCES"/>
    <property type="match status" value="1"/>
</dbReference>
<reference evidence="9 10" key="1">
    <citation type="submission" date="2016-03" db="EMBL/GenBank/DDBJ databases">
        <title>Complete genome of Aminobacter aminovorans KCTC 2477.</title>
        <authorList>
            <person name="Kim K.M."/>
        </authorList>
    </citation>
    <scope>NUCLEOTIDE SEQUENCE [LARGE SCALE GENOMIC DNA]</scope>
    <source>
        <strain evidence="9 10">KCTC 2477</strain>
        <plasmid evidence="9 10">pAA02</plasmid>
    </source>
</reference>
<dbReference type="EC" id="3.4.-.-" evidence="8"/>
<keyword evidence="4 8" id="KW-0378">Hydrolase</keyword>
<keyword evidence="3" id="KW-0227">DNA damage</keyword>
<dbReference type="Gene3D" id="3.90.1680.20">
    <property type="match status" value="2"/>
</dbReference>
<dbReference type="Proteomes" id="UP000075755">
    <property type="component" value="Plasmid pAA02"/>
</dbReference>
<keyword evidence="9" id="KW-0614">Plasmid</keyword>
<dbReference type="AlphaFoldDB" id="A0AAC8YVA7"/>
<comment type="similarity">
    <text evidence="1 8">Belongs to the SOS response-associated peptidase family.</text>
</comment>
<dbReference type="GO" id="GO:0016829">
    <property type="term" value="F:lyase activity"/>
    <property type="evidence" value="ECO:0007669"/>
    <property type="project" value="UniProtKB-KW"/>
</dbReference>
<protein>
    <recommendedName>
        <fullName evidence="8">Abasic site processing protein</fullName>
        <ecNumber evidence="8">3.4.-.-</ecNumber>
    </recommendedName>
</protein>
<accession>A0AAC8YVA7</accession>
<keyword evidence="7" id="KW-0456">Lyase</keyword>
<evidence type="ECO:0000256" key="8">
    <source>
        <dbReference type="RuleBase" id="RU364100"/>
    </source>
</evidence>
<dbReference type="InterPro" id="IPR003738">
    <property type="entry name" value="SRAP"/>
</dbReference>
<evidence type="ECO:0000256" key="4">
    <source>
        <dbReference type="ARBA" id="ARBA00022801"/>
    </source>
</evidence>
<dbReference type="InterPro" id="IPR036590">
    <property type="entry name" value="SRAP-like"/>
</dbReference>
<evidence type="ECO:0000313" key="9">
    <source>
        <dbReference type="EMBL" id="AMS45162.1"/>
    </source>
</evidence>
<evidence type="ECO:0000256" key="1">
    <source>
        <dbReference type="ARBA" id="ARBA00008136"/>
    </source>
</evidence>
<evidence type="ECO:0000256" key="7">
    <source>
        <dbReference type="ARBA" id="ARBA00023239"/>
    </source>
</evidence>
<evidence type="ECO:0000256" key="5">
    <source>
        <dbReference type="ARBA" id="ARBA00023124"/>
    </source>
</evidence>
<name>A0AAC8YVA7_AMIAI</name>
<sequence>MNPVRVHWGAAAIDGTRTPRQSSPMCNLYNFSSSQDELRALTKVLDDIAGNLEPSIDVYPGRNGPVVRNFEGRRQLARLNWGMPTASNVQFQATKARAAKLEAKGQTVDFKALLEKEPDKGVTNIRRTDSKHWAPFLGVESRCVVPFTSFAEPSPIEGDKDPLTGRHRNFWFALNEVRSLAVFAGLWTPWRGARTIRDGVLDWEVYAFLTTSPNAVVAPIHEKAMPVILTTPEEIETWLTAPWSEASKLQRPLPDDMLTVVDLPETQIVSPQSQASLI</sequence>
<evidence type="ECO:0000256" key="6">
    <source>
        <dbReference type="ARBA" id="ARBA00023125"/>
    </source>
</evidence>
<evidence type="ECO:0000256" key="2">
    <source>
        <dbReference type="ARBA" id="ARBA00022670"/>
    </source>
</evidence>
<dbReference type="KEGG" id="aak:AA2016_6262"/>
<dbReference type="GO" id="GO:0106300">
    <property type="term" value="P:protein-DNA covalent cross-linking repair"/>
    <property type="evidence" value="ECO:0007669"/>
    <property type="project" value="InterPro"/>
</dbReference>
<gene>
    <name evidence="9" type="ORF">AA2016_6262</name>
</gene>
<evidence type="ECO:0000256" key="3">
    <source>
        <dbReference type="ARBA" id="ARBA00022763"/>
    </source>
</evidence>
<keyword evidence="5" id="KW-0190">Covalent protein-DNA linkage</keyword>